<reference evidence="3" key="1">
    <citation type="submission" date="2023-08" db="EMBL/GenBank/DDBJ databases">
        <title>Rhodospirillaceae gen. nov., a novel taxon isolated from the Yangtze River Yuezi River estuary sludge.</title>
        <authorList>
            <person name="Ruan L."/>
        </authorList>
    </citation>
    <scope>NUCLEOTIDE SEQUENCE [LARGE SCALE GENOMIC DNA]</scope>
    <source>
        <strain evidence="3">R-7</strain>
    </source>
</reference>
<feature type="compositionally biased region" description="Polar residues" evidence="1">
    <location>
        <begin position="307"/>
        <end position="316"/>
    </location>
</feature>
<proteinExistence type="predicted"/>
<protein>
    <recommendedName>
        <fullName evidence="4">DUF5667 domain-containing protein</fullName>
    </recommendedName>
</protein>
<dbReference type="RefSeq" id="WP_379960201.1">
    <property type="nucleotide sequence ID" value="NZ_JAUYVI010000007.1"/>
</dbReference>
<dbReference type="Proteomes" id="UP001230156">
    <property type="component" value="Unassembled WGS sequence"/>
</dbReference>
<accession>A0ABU0YSG4</accession>
<dbReference type="EMBL" id="JAUYVI010000007">
    <property type="protein sequence ID" value="MDQ7250649.1"/>
    <property type="molecule type" value="Genomic_DNA"/>
</dbReference>
<evidence type="ECO:0000256" key="1">
    <source>
        <dbReference type="SAM" id="MobiDB-lite"/>
    </source>
</evidence>
<feature type="compositionally biased region" description="Low complexity" evidence="1">
    <location>
        <begin position="72"/>
        <end position="83"/>
    </location>
</feature>
<feature type="compositionally biased region" description="Polar residues" evidence="1">
    <location>
        <begin position="84"/>
        <end position="94"/>
    </location>
</feature>
<sequence length="339" mass="35595">MGLTPARTVRWIKLALLALPLFTAAGGGIAYVVSLSRDPTQPYLEGISSASVLYTPEERMPAAAVPSPPTSPGTTATANASPSVNVEVSPNFNFPTGAATPAESAQQLAPKGPQPDDIAASFSRDGRDLARQMVYPICAFARTLRDLLQMKTSEGQRASLETVATEFDHFAAKVNAMDTTLRQNLRGNNSAQADDSRETVLALQRAMQMMGQAVYSAQSSISGDFSPRFARGLVHESAALAVAAAAELQSDPPAVFAKCIAPLAPEYEDLLEPITTRAADLGAHWEESVYMVAPASAAPDHEESEVETSANVSAPPSVTAPADINISATRTAAGNLFGH</sequence>
<comment type="caution">
    <text evidence="2">The sequence shown here is derived from an EMBL/GenBank/DDBJ whole genome shotgun (WGS) entry which is preliminary data.</text>
</comment>
<feature type="region of interest" description="Disordered" evidence="1">
    <location>
        <begin position="60"/>
        <end position="121"/>
    </location>
</feature>
<evidence type="ECO:0000313" key="3">
    <source>
        <dbReference type="Proteomes" id="UP001230156"/>
    </source>
</evidence>
<evidence type="ECO:0008006" key="4">
    <source>
        <dbReference type="Google" id="ProtNLM"/>
    </source>
</evidence>
<name>A0ABU0YSG4_9PROT</name>
<gene>
    <name evidence="2" type="ORF">Q8A70_23370</name>
</gene>
<organism evidence="2 3">
    <name type="scientific">Dongia sedimenti</name>
    <dbReference type="NCBI Taxonomy" id="3064282"/>
    <lineage>
        <taxon>Bacteria</taxon>
        <taxon>Pseudomonadati</taxon>
        <taxon>Pseudomonadota</taxon>
        <taxon>Alphaproteobacteria</taxon>
        <taxon>Rhodospirillales</taxon>
        <taxon>Dongiaceae</taxon>
        <taxon>Dongia</taxon>
    </lineage>
</organism>
<feature type="region of interest" description="Disordered" evidence="1">
    <location>
        <begin position="296"/>
        <end position="317"/>
    </location>
</feature>
<keyword evidence="3" id="KW-1185">Reference proteome</keyword>
<evidence type="ECO:0000313" key="2">
    <source>
        <dbReference type="EMBL" id="MDQ7250649.1"/>
    </source>
</evidence>